<name>A0ABQ4NZ32_9GAMM</name>
<dbReference type="EMBL" id="BPEY01000002">
    <property type="protein sequence ID" value="GIU40306.1"/>
    <property type="molecule type" value="Genomic_DNA"/>
</dbReference>
<protein>
    <submittedName>
        <fullName evidence="1">Uncharacterized protein</fullName>
    </submittedName>
</protein>
<comment type="caution">
    <text evidence="1">The sequence shown here is derived from an EMBL/GenBank/DDBJ whole genome shotgun (WGS) entry which is preliminary data.</text>
</comment>
<organism evidence="1 2">
    <name type="scientific">Shewanella sairae</name>
    <dbReference type="NCBI Taxonomy" id="190310"/>
    <lineage>
        <taxon>Bacteria</taxon>
        <taxon>Pseudomonadati</taxon>
        <taxon>Pseudomonadota</taxon>
        <taxon>Gammaproteobacteria</taxon>
        <taxon>Alteromonadales</taxon>
        <taxon>Shewanellaceae</taxon>
        <taxon>Shewanella</taxon>
    </lineage>
</organism>
<evidence type="ECO:0000313" key="1">
    <source>
        <dbReference type="EMBL" id="GIU40306.1"/>
    </source>
</evidence>
<reference evidence="1" key="1">
    <citation type="submission" date="2021-05" db="EMBL/GenBank/DDBJ databases">
        <title>Molecular characterization for Shewanella algae harboring chromosomal blaOXA-55-like strains isolated from clinical and environment sample.</title>
        <authorList>
            <person name="Ohama Y."/>
            <person name="Aoki K."/>
            <person name="Harada S."/>
            <person name="Moriya K."/>
            <person name="Ishii Y."/>
            <person name="Tateda K."/>
        </authorList>
    </citation>
    <scope>NUCLEOTIDE SEQUENCE</scope>
    <source>
        <strain evidence="1">JCM 11563</strain>
    </source>
</reference>
<gene>
    <name evidence="1" type="ORF">TUM4438_01140</name>
</gene>
<dbReference type="Proteomes" id="UP000887104">
    <property type="component" value="Unassembled WGS sequence"/>
</dbReference>
<sequence length="62" mass="7085">MTPTLGSVEYASSAKRPKRLRRSLKDGFTLFNNMTSKSVWTLTEIKLFEIASHEAIKKLLNE</sequence>
<evidence type="ECO:0000313" key="2">
    <source>
        <dbReference type="Proteomes" id="UP000887104"/>
    </source>
</evidence>
<proteinExistence type="predicted"/>
<accession>A0ABQ4NZ32</accession>
<keyword evidence="2" id="KW-1185">Reference proteome</keyword>